<keyword evidence="1" id="KW-1133">Transmembrane helix</keyword>
<comment type="caution">
    <text evidence="2">The sequence shown here is derived from an EMBL/GenBank/DDBJ whole genome shotgun (WGS) entry which is preliminary data.</text>
</comment>
<dbReference type="AlphaFoldDB" id="A0A8I0KG10"/>
<dbReference type="Proteomes" id="UP000587211">
    <property type="component" value="Unassembled WGS sequence"/>
</dbReference>
<dbReference type="EMBL" id="JACWMT010000001">
    <property type="protein sequence ID" value="MBD1268971.1"/>
    <property type="molecule type" value="Genomic_DNA"/>
</dbReference>
<proteinExistence type="predicted"/>
<feature type="transmembrane region" description="Helical" evidence="1">
    <location>
        <begin position="92"/>
        <end position="115"/>
    </location>
</feature>
<evidence type="ECO:0000313" key="3">
    <source>
        <dbReference type="EMBL" id="NYI37121.1"/>
    </source>
</evidence>
<sequence length="126" mass="13412">MGGIALLLAGSTWLWLTPAFAGRGVATSGALWWVTRLLCLVTIAGFCLATYGLFARRPWWETAALTSSAIGLVALLTYAVAAARGGEPTGTWLWNAFVHVLMLAGISALLLVPALERWVDSHVMSP</sequence>
<accession>A0A8I0KG10</accession>
<organism evidence="2 5">
    <name type="scientific">Aeromicrobium tamlense</name>
    <dbReference type="NCBI Taxonomy" id="375541"/>
    <lineage>
        <taxon>Bacteria</taxon>
        <taxon>Bacillati</taxon>
        <taxon>Actinomycetota</taxon>
        <taxon>Actinomycetes</taxon>
        <taxon>Propionibacteriales</taxon>
        <taxon>Nocardioidaceae</taxon>
        <taxon>Aeromicrobium</taxon>
    </lineage>
</organism>
<reference evidence="3 4" key="1">
    <citation type="submission" date="2020-07" db="EMBL/GenBank/DDBJ databases">
        <title>Sequencing the genomes of 1000 actinobacteria strains.</title>
        <authorList>
            <person name="Klenk H.-P."/>
        </authorList>
    </citation>
    <scope>NUCLEOTIDE SEQUENCE [LARGE SCALE GENOMIC DNA]</scope>
    <source>
        <strain evidence="3 4">DSM 19087</strain>
    </source>
</reference>
<evidence type="ECO:0000313" key="4">
    <source>
        <dbReference type="Proteomes" id="UP000587211"/>
    </source>
</evidence>
<feature type="transmembrane region" description="Helical" evidence="1">
    <location>
        <begin position="62"/>
        <end position="80"/>
    </location>
</feature>
<dbReference type="RefSeq" id="WP_179423331.1">
    <property type="nucleotide sequence ID" value="NZ_BAAAMP010000002.1"/>
</dbReference>
<evidence type="ECO:0000256" key="1">
    <source>
        <dbReference type="SAM" id="Phobius"/>
    </source>
</evidence>
<protein>
    <submittedName>
        <fullName evidence="3">Peptidoglycan/LPS O-acetylase OafA/YrhL</fullName>
    </submittedName>
</protein>
<gene>
    <name evidence="3" type="ORF">BJ975_000496</name>
    <name evidence="2" type="ORF">IDH50_01875</name>
</gene>
<name>A0A8I0KG10_9ACTN</name>
<keyword evidence="4" id="KW-1185">Reference proteome</keyword>
<feature type="transmembrane region" description="Helical" evidence="1">
    <location>
        <begin position="31"/>
        <end position="55"/>
    </location>
</feature>
<keyword evidence="1" id="KW-0812">Transmembrane</keyword>
<dbReference type="EMBL" id="JACBZN010000001">
    <property type="protein sequence ID" value="NYI37121.1"/>
    <property type="molecule type" value="Genomic_DNA"/>
</dbReference>
<reference evidence="2" key="2">
    <citation type="submission" date="2020-09" db="EMBL/GenBank/DDBJ databases">
        <title>Novel species in genus Aeromicrobium.</title>
        <authorList>
            <person name="Zhang G."/>
        </authorList>
    </citation>
    <scope>NUCLEOTIDE SEQUENCE</scope>
    <source>
        <strain evidence="2">SSW1-57</strain>
    </source>
</reference>
<evidence type="ECO:0000313" key="2">
    <source>
        <dbReference type="EMBL" id="MBD1268971.1"/>
    </source>
</evidence>
<evidence type="ECO:0000313" key="5">
    <source>
        <dbReference type="Proteomes" id="UP000659061"/>
    </source>
</evidence>
<keyword evidence="1" id="KW-0472">Membrane</keyword>
<dbReference type="Proteomes" id="UP000659061">
    <property type="component" value="Unassembled WGS sequence"/>
</dbReference>